<accession>A0A183AA67</accession>
<dbReference type="Proteomes" id="UP000272942">
    <property type="component" value="Unassembled WGS sequence"/>
</dbReference>
<feature type="region of interest" description="Disordered" evidence="1">
    <location>
        <begin position="1"/>
        <end position="38"/>
    </location>
</feature>
<evidence type="ECO:0000313" key="2">
    <source>
        <dbReference type="EMBL" id="VDP70799.1"/>
    </source>
</evidence>
<keyword evidence="3" id="KW-1185">Reference proteome</keyword>
<evidence type="ECO:0000313" key="4">
    <source>
        <dbReference type="WBParaSite" id="ECPE_0000385701-mRNA-1"/>
    </source>
</evidence>
<reference evidence="4" key="1">
    <citation type="submission" date="2016-06" db="UniProtKB">
        <authorList>
            <consortium name="WormBaseParasite"/>
        </authorList>
    </citation>
    <scope>IDENTIFICATION</scope>
</reference>
<organism evidence="4">
    <name type="scientific">Echinostoma caproni</name>
    <dbReference type="NCBI Taxonomy" id="27848"/>
    <lineage>
        <taxon>Eukaryota</taxon>
        <taxon>Metazoa</taxon>
        <taxon>Spiralia</taxon>
        <taxon>Lophotrochozoa</taxon>
        <taxon>Platyhelminthes</taxon>
        <taxon>Trematoda</taxon>
        <taxon>Digenea</taxon>
        <taxon>Plagiorchiida</taxon>
        <taxon>Echinostomata</taxon>
        <taxon>Echinostomatoidea</taxon>
        <taxon>Echinostomatidae</taxon>
        <taxon>Echinostoma</taxon>
    </lineage>
</organism>
<dbReference type="WBParaSite" id="ECPE_0000385701-mRNA-1">
    <property type="protein sequence ID" value="ECPE_0000385701-mRNA-1"/>
    <property type="gene ID" value="ECPE_0000385701"/>
</dbReference>
<dbReference type="AlphaFoldDB" id="A0A183AA67"/>
<proteinExistence type="predicted"/>
<dbReference type="EMBL" id="UZAN01040753">
    <property type="protein sequence ID" value="VDP70799.1"/>
    <property type="molecule type" value="Genomic_DNA"/>
</dbReference>
<name>A0A183AA67_9TREM</name>
<evidence type="ECO:0000313" key="3">
    <source>
        <dbReference type="Proteomes" id="UP000272942"/>
    </source>
</evidence>
<protein>
    <submittedName>
        <fullName evidence="2 4">Uncharacterized protein</fullName>
    </submittedName>
</protein>
<reference evidence="2 3" key="2">
    <citation type="submission" date="2018-11" db="EMBL/GenBank/DDBJ databases">
        <authorList>
            <consortium name="Pathogen Informatics"/>
        </authorList>
    </citation>
    <scope>NUCLEOTIDE SEQUENCE [LARGE SCALE GENOMIC DNA]</scope>
    <source>
        <strain evidence="2 3">Egypt</strain>
    </source>
</reference>
<gene>
    <name evidence="2" type="ORF">ECPE_LOCUS3852</name>
</gene>
<evidence type="ECO:0000256" key="1">
    <source>
        <dbReference type="SAM" id="MobiDB-lite"/>
    </source>
</evidence>
<sequence length="108" mass="12040">MHQIRSEDYASANDEFIDPASSSTKITKQKSGHPEVPNEEILTLALRNSLPRRVQFEEALLREESCGYPGLRDDTYPGAAYFLASQLRGILRASASAVQCLRDPVRDC</sequence>